<reference evidence="1 2" key="1">
    <citation type="submission" date="2018-10" db="EMBL/GenBank/DDBJ databases">
        <title>Isolation from soil.</title>
        <authorList>
            <person name="Hu J."/>
        </authorList>
    </citation>
    <scope>NUCLEOTIDE SEQUENCE [LARGE SCALE GENOMIC DNA]</scope>
    <source>
        <strain evidence="1 2">NEAU-Ht49</strain>
    </source>
</reference>
<proteinExistence type="predicted"/>
<comment type="caution">
    <text evidence="1">The sequence shown here is derived from an EMBL/GenBank/DDBJ whole genome shotgun (WGS) entry which is preliminary data.</text>
</comment>
<name>A0A3M2LCN6_9ACTN</name>
<keyword evidence="2" id="KW-1185">Reference proteome</keyword>
<protein>
    <recommendedName>
        <fullName evidence="3">DUF11 domain-containing protein</fullName>
    </recommendedName>
</protein>
<evidence type="ECO:0008006" key="3">
    <source>
        <dbReference type="Google" id="ProtNLM"/>
    </source>
</evidence>
<sequence>MGAALAGLAVAGTASIVTTPWSQRGEGPVDAAQAASRLRLSADPAVRVLGADRLTANGRYSYSFTVTNTGDRPVRGLVARSEKIVGGRAGTAMHIESVSDPSCHRFERVICSFPTLRAGERRTVEVVGSTSAARRPGDVLHINTYLATFAPGVRGQVSYDVLGRPVSTVTAFG</sequence>
<evidence type="ECO:0000313" key="1">
    <source>
        <dbReference type="EMBL" id="RMI34490.1"/>
    </source>
</evidence>
<dbReference type="Proteomes" id="UP000282674">
    <property type="component" value="Unassembled WGS sequence"/>
</dbReference>
<evidence type="ECO:0000313" key="2">
    <source>
        <dbReference type="Proteomes" id="UP000282674"/>
    </source>
</evidence>
<organism evidence="1 2">
    <name type="scientific">Actinomadura harenae</name>
    <dbReference type="NCBI Taxonomy" id="2483351"/>
    <lineage>
        <taxon>Bacteria</taxon>
        <taxon>Bacillati</taxon>
        <taxon>Actinomycetota</taxon>
        <taxon>Actinomycetes</taxon>
        <taxon>Streptosporangiales</taxon>
        <taxon>Thermomonosporaceae</taxon>
        <taxon>Actinomadura</taxon>
    </lineage>
</organism>
<accession>A0A3M2LCN6</accession>
<dbReference type="AlphaFoldDB" id="A0A3M2LCN6"/>
<dbReference type="EMBL" id="RFFG01000171">
    <property type="protein sequence ID" value="RMI34490.1"/>
    <property type="molecule type" value="Genomic_DNA"/>
</dbReference>
<gene>
    <name evidence="1" type="ORF">EBO15_41000</name>
</gene>